<accession>A0A1Y6FH22</accession>
<dbReference type="AlphaFoldDB" id="A0A1Y6FH22"/>
<name>A0A1Y6FH22_9SPHN</name>
<evidence type="ECO:0000313" key="1">
    <source>
        <dbReference type="EMBL" id="SMQ74234.1"/>
    </source>
</evidence>
<keyword evidence="2" id="KW-1185">Reference proteome</keyword>
<evidence type="ECO:0000313" key="2">
    <source>
        <dbReference type="Proteomes" id="UP000194420"/>
    </source>
</evidence>
<organism evidence="1 2">
    <name type="scientific">Altererythrobacter xiamenensis</name>
    <dbReference type="NCBI Taxonomy" id="1316679"/>
    <lineage>
        <taxon>Bacteria</taxon>
        <taxon>Pseudomonadati</taxon>
        <taxon>Pseudomonadota</taxon>
        <taxon>Alphaproteobacteria</taxon>
        <taxon>Sphingomonadales</taxon>
        <taxon>Erythrobacteraceae</taxon>
        <taxon>Altererythrobacter</taxon>
    </lineage>
</organism>
<protein>
    <submittedName>
        <fullName evidence="1">Uncharacterized protein</fullName>
    </submittedName>
</protein>
<gene>
    <name evidence="1" type="ORF">SAMN06297468_2477</name>
</gene>
<sequence length="46" mass="5028">MAMGRKRRIGLTVALVLIVALGLAWYDGGEEPIRPIVQDIPVPEGR</sequence>
<dbReference type="Proteomes" id="UP000194420">
    <property type="component" value="Unassembled WGS sequence"/>
</dbReference>
<dbReference type="EMBL" id="FXWG01000003">
    <property type="protein sequence ID" value="SMQ74234.1"/>
    <property type="molecule type" value="Genomic_DNA"/>
</dbReference>
<proteinExistence type="predicted"/>
<reference evidence="2" key="1">
    <citation type="submission" date="2017-04" db="EMBL/GenBank/DDBJ databases">
        <authorList>
            <person name="Varghese N."/>
            <person name="Submissions S."/>
        </authorList>
    </citation>
    <scope>NUCLEOTIDE SEQUENCE [LARGE SCALE GENOMIC DNA]</scope>
</reference>